<evidence type="ECO:0000313" key="1">
    <source>
        <dbReference type="EMBL" id="AEI68479.1"/>
    </source>
</evidence>
<dbReference type="KEGG" id="mfu:LILAB_32990"/>
<name>F8CCE5_MYXFH</name>
<dbReference type="HOGENOM" id="CLU_3218976_0_0_7"/>
<proteinExistence type="predicted"/>
<sequence length="44" mass="4692">MFFLPDFGAATLYSAANQSFNSPVTTRGRCPSSAQLLLPVRTSA</sequence>
<evidence type="ECO:0000313" key="2">
    <source>
        <dbReference type="Proteomes" id="UP000000488"/>
    </source>
</evidence>
<organism evidence="1 2">
    <name type="scientific">Myxococcus fulvus (strain ATCC BAA-855 / HW-1)</name>
    <dbReference type="NCBI Taxonomy" id="483219"/>
    <lineage>
        <taxon>Bacteria</taxon>
        <taxon>Pseudomonadati</taxon>
        <taxon>Myxococcota</taxon>
        <taxon>Myxococcia</taxon>
        <taxon>Myxococcales</taxon>
        <taxon>Cystobacterineae</taxon>
        <taxon>Myxococcaceae</taxon>
        <taxon>Myxococcus</taxon>
    </lineage>
</organism>
<dbReference type="EMBL" id="CP002830">
    <property type="protein sequence ID" value="AEI68479.1"/>
    <property type="molecule type" value="Genomic_DNA"/>
</dbReference>
<dbReference type="AlphaFoldDB" id="F8CCE5"/>
<gene>
    <name evidence="1" type="ordered locus">LILAB_32990</name>
</gene>
<reference evidence="1 2" key="1">
    <citation type="journal article" date="2011" name="J. Bacteriol.">
        <title>Genome sequence of the halotolerant marine bacterium Myxococcus fulvus HW-1.</title>
        <authorList>
            <person name="Li Z.F."/>
            <person name="Li X."/>
            <person name="Liu H."/>
            <person name="Liu X."/>
            <person name="Han K."/>
            <person name="Wu Z.H."/>
            <person name="Hu W."/>
            <person name="Li F.F."/>
            <person name="Li Y.Z."/>
        </authorList>
    </citation>
    <scope>NUCLEOTIDE SEQUENCE [LARGE SCALE GENOMIC DNA]</scope>
    <source>
        <strain evidence="2">ATCC BAA-855 / HW-1</strain>
    </source>
</reference>
<accession>F8CCE5</accession>
<protein>
    <submittedName>
        <fullName evidence="1">Uncharacterized protein</fullName>
    </submittedName>
</protein>
<dbReference type="Proteomes" id="UP000000488">
    <property type="component" value="Chromosome"/>
</dbReference>